<gene>
    <name evidence="1" type="ORF">SDC9_30190</name>
</gene>
<dbReference type="EMBL" id="VSSQ01000187">
    <property type="protein sequence ID" value="MPL84226.1"/>
    <property type="molecule type" value="Genomic_DNA"/>
</dbReference>
<organism evidence="1">
    <name type="scientific">bioreactor metagenome</name>
    <dbReference type="NCBI Taxonomy" id="1076179"/>
    <lineage>
        <taxon>unclassified sequences</taxon>
        <taxon>metagenomes</taxon>
        <taxon>ecological metagenomes</taxon>
    </lineage>
</organism>
<protein>
    <submittedName>
        <fullName evidence="1">Uncharacterized protein</fullName>
    </submittedName>
</protein>
<dbReference type="Gene3D" id="2.40.160.60">
    <property type="entry name" value="Outer membrane protein transport protein (OMPP1/FadL/TodX)"/>
    <property type="match status" value="1"/>
</dbReference>
<sequence length="271" mass="31287">MKRIILFLMSFVQLTVYAQITSALPASVSVANTSVSDTRNWTPFHNPAPLSTNTIPQLNILFENRYIITTLATKCFSFTWPANHFVVAFSAVHHGFSLYHEILMGLTFARNFSDRFSLGLQFDYHTVYFAPSNKYYATIYPQIGLSVPFNDAFRMGFHVYNPFGSHIKGELLTKYLPAIFSLGCVYDFNDEFSWRFQTDREMSSNYRFATGFDYRINKQTRFQLGVYAHEYLVSCMGFGYGFSPFSFDLSVELHPLLGLNTIAQLQYRFNR</sequence>
<accession>A0A644UYR3</accession>
<comment type="caution">
    <text evidence="1">The sequence shown here is derived from an EMBL/GenBank/DDBJ whole genome shotgun (WGS) entry which is preliminary data.</text>
</comment>
<evidence type="ECO:0000313" key="1">
    <source>
        <dbReference type="EMBL" id="MPL84226.1"/>
    </source>
</evidence>
<name>A0A644UYR3_9ZZZZ</name>
<dbReference type="AlphaFoldDB" id="A0A644UYR3"/>
<reference evidence="1" key="1">
    <citation type="submission" date="2019-08" db="EMBL/GenBank/DDBJ databases">
        <authorList>
            <person name="Kucharzyk K."/>
            <person name="Murdoch R.W."/>
            <person name="Higgins S."/>
            <person name="Loffler F."/>
        </authorList>
    </citation>
    <scope>NUCLEOTIDE SEQUENCE</scope>
</reference>
<proteinExistence type="predicted"/>